<evidence type="ECO:0000256" key="6">
    <source>
        <dbReference type="HAMAP-Rule" id="MF_00653"/>
    </source>
</evidence>
<reference evidence="8 9" key="1">
    <citation type="journal article" date="2019" name="Int. J. Syst. Evol. Microbiol.">
        <title>The Global Catalogue of Microorganisms (GCM) 10K type strain sequencing project: providing services to taxonomists for standard genome sequencing and annotation.</title>
        <authorList>
            <consortium name="The Broad Institute Genomics Platform"/>
            <consortium name="The Broad Institute Genome Sequencing Center for Infectious Disease"/>
            <person name="Wu L."/>
            <person name="Ma J."/>
        </authorList>
    </citation>
    <scope>NUCLEOTIDE SEQUENCE [LARGE SCALE GENOMIC DNA]</scope>
    <source>
        <strain evidence="8 9">JCM 10303</strain>
    </source>
</reference>
<comment type="caution">
    <text evidence="8">The sequence shown here is derived from an EMBL/GenBank/DDBJ whole genome shotgun (WGS) entry which is preliminary data.</text>
</comment>
<comment type="pathway">
    <text evidence="1 6">Cofactor biosynthesis; pyrroloquinoline quinone biosynthesis.</text>
</comment>
<evidence type="ECO:0000256" key="1">
    <source>
        <dbReference type="ARBA" id="ARBA00004886"/>
    </source>
</evidence>
<evidence type="ECO:0000313" key="8">
    <source>
        <dbReference type="EMBL" id="GAA0510367.1"/>
    </source>
</evidence>
<name>A0ABN1C280_SACER</name>
<comment type="function">
    <text evidence="6">May be involved in the transport of PQQ or its precursor to the periplasm.</text>
</comment>
<evidence type="ECO:0000313" key="9">
    <source>
        <dbReference type="Proteomes" id="UP001500729"/>
    </source>
</evidence>
<protein>
    <recommendedName>
        <fullName evidence="3 6">Coenzyme PQQ synthesis protein B</fullName>
    </recommendedName>
    <alternativeName>
        <fullName evidence="6">Pyrroloquinoline quinone biosynthesis protein B</fullName>
    </alternativeName>
</protein>
<evidence type="ECO:0000256" key="3">
    <source>
        <dbReference type="ARBA" id="ARBA00015084"/>
    </source>
</evidence>
<evidence type="ECO:0000256" key="2">
    <source>
        <dbReference type="ARBA" id="ARBA00008481"/>
    </source>
</evidence>
<dbReference type="SUPFAM" id="SSF56281">
    <property type="entry name" value="Metallo-hydrolase/oxidoreductase"/>
    <property type="match status" value="1"/>
</dbReference>
<proteinExistence type="inferred from homology"/>
<dbReference type="Gene3D" id="3.60.15.10">
    <property type="entry name" value="Ribonuclease Z/Hydroxyacylglutathione hydrolase-like"/>
    <property type="match status" value="1"/>
</dbReference>
<feature type="domain" description="Metallo-beta-lactamase" evidence="7">
    <location>
        <begin position="78"/>
        <end position="291"/>
    </location>
</feature>
<accession>A0ABN1C280</accession>
<evidence type="ECO:0000259" key="7">
    <source>
        <dbReference type="Pfam" id="PF12706"/>
    </source>
</evidence>
<dbReference type="Pfam" id="PF12706">
    <property type="entry name" value="Lactamase_B_2"/>
    <property type="match status" value="1"/>
</dbReference>
<comment type="similarity">
    <text evidence="2 6">Belongs to the PqqB family.</text>
</comment>
<dbReference type="EMBL" id="BAAAGS010000003">
    <property type="protein sequence ID" value="GAA0510367.1"/>
    <property type="molecule type" value="Genomic_DNA"/>
</dbReference>
<organism evidence="8 9">
    <name type="scientific">Saccharopolyspora erythraea</name>
    <name type="common">Streptomyces erythraeus</name>
    <dbReference type="NCBI Taxonomy" id="1836"/>
    <lineage>
        <taxon>Bacteria</taxon>
        <taxon>Bacillati</taxon>
        <taxon>Actinomycetota</taxon>
        <taxon>Actinomycetes</taxon>
        <taxon>Pseudonocardiales</taxon>
        <taxon>Pseudonocardiaceae</taxon>
        <taxon>Saccharopolyspora</taxon>
    </lineage>
</organism>
<keyword evidence="4 6" id="KW-0813">Transport</keyword>
<dbReference type="NCBIfam" id="TIGR02108">
    <property type="entry name" value="PQQ_syn_pqqB"/>
    <property type="match status" value="1"/>
</dbReference>
<evidence type="ECO:0000256" key="4">
    <source>
        <dbReference type="ARBA" id="ARBA00022448"/>
    </source>
</evidence>
<keyword evidence="5 6" id="KW-0884">PQQ biosynthesis</keyword>
<dbReference type="HAMAP" id="MF_00653">
    <property type="entry name" value="PQQ_syn_PqqB"/>
    <property type="match status" value="1"/>
</dbReference>
<dbReference type="InterPro" id="IPR036866">
    <property type="entry name" value="RibonucZ/Hydroxyglut_hydro"/>
</dbReference>
<gene>
    <name evidence="6 8" type="primary">pqqB</name>
    <name evidence="8" type="ORF">GCM10009533_06500</name>
</gene>
<sequence>MPHGRRMRDPAPVGRRARVPAACDGGLGMWLRVLGSAAGGGFPQWNCACPGCRAVRDGSRPCRPRTQSALAVSADYQRWFLLNASPDIRAQIESFPALQPGAGRATPLRAVLLTDAEIDHTLGLLLLREGRALELHATPAVRETLCDGTAILRTLEAYCRVEWRPVVPGADASLGAGLSYRAFEVPTTKAARFGAGGQQGRVVGYRVTEEATGRAAVYLPGVQELTAEVRAELDDCACLFVDGTCWHDDELIRLGLAGKTARDMGHLPVGGAGGSLEQLSSLPIERKIYVHVNNSNPILMDDAPEREVVEKRGMEVAEDGLEVRI</sequence>
<keyword evidence="9" id="KW-1185">Reference proteome</keyword>
<dbReference type="InterPro" id="IPR011842">
    <property type="entry name" value="PQQ_synth_PqqB"/>
</dbReference>
<evidence type="ECO:0000256" key="5">
    <source>
        <dbReference type="ARBA" id="ARBA00022905"/>
    </source>
</evidence>
<dbReference type="PANTHER" id="PTHR42663:SF7">
    <property type="entry name" value="COENZYME PQQ SYNTHESIS PROTEIN B"/>
    <property type="match status" value="1"/>
</dbReference>
<dbReference type="PANTHER" id="PTHR42663">
    <property type="entry name" value="HYDROLASE C777.06C-RELATED-RELATED"/>
    <property type="match status" value="1"/>
</dbReference>
<dbReference type="InterPro" id="IPR001279">
    <property type="entry name" value="Metallo-B-lactamas"/>
</dbReference>
<dbReference type="Proteomes" id="UP001500729">
    <property type="component" value="Unassembled WGS sequence"/>
</dbReference>